<keyword evidence="1" id="KW-0812">Transmembrane</keyword>
<feature type="transmembrane region" description="Helical" evidence="1">
    <location>
        <begin position="109"/>
        <end position="136"/>
    </location>
</feature>
<reference evidence="2 3" key="1">
    <citation type="journal article" date="2021" name="Sci. Rep.">
        <title>Genome sequencing of the multicellular alga Astrephomene provides insights into convergent evolution of germ-soma differentiation.</title>
        <authorList>
            <person name="Yamashita S."/>
            <person name="Yamamoto K."/>
            <person name="Matsuzaki R."/>
            <person name="Suzuki S."/>
            <person name="Yamaguchi H."/>
            <person name="Hirooka S."/>
            <person name="Minakuchi Y."/>
            <person name="Miyagishima S."/>
            <person name="Kawachi M."/>
            <person name="Toyoda A."/>
            <person name="Nozaki H."/>
        </authorList>
    </citation>
    <scope>NUCLEOTIDE SEQUENCE [LARGE SCALE GENOMIC DNA]</scope>
    <source>
        <strain evidence="2 3">NIES-4017</strain>
    </source>
</reference>
<organism evidence="2 3">
    <name type="scientific">Astrephomene gubernaculifera</name>
    <dbReference type="NCBI Taxonomy" id="47775"/>
    <lineage>
        <taxon>Eukaryota</taxon>
        <taxon>Viridiplantae</taxon>
        <taxon>Chlorophyta</taxon>
        <taxon>core chlorophytes</taxon>
        <taxon>Chlorophyceae</taxon>
        <taxon>CS clade</taxon>
        <taxon>Chlamydomonadales</taxon>
        <taxon>Astrephomenaceae</taxon>
        <taxon>Astrephomene</taxon>
    </lineage>
</organism>
<keyword evidence="1" id="KW-1133">Transmembrane helix</keyword>
<keyword evidence="3" id="KW-1185">Reference proteome</keyword>
<feature type="non-terminal residue" evidence="2">
    <location>
        <position position="1"/>
    </location>
</feature>
<dbReference type="Proteomes" id="UP001054857">
    <property type="component" value="Unassembled WGS sequence"/>
</dbReference>
<evidence type="ECO:0000313" key="3">
    <source>
        <dbReference type="Proteomes" id="UP001054857"/>
    </source>
</evidence>
<accession>A0AAD3DS27</accession>
<keyword evidence="1" id="KW-0472">Membrane</keyword>
<dbReference type="EMBL" id="BMAR01000016">
    <property type="protein sequence ID" value="GFR47006.1"/>
    <property type="molecule type" value="Genomic_DNA"/>
</dbReference>
<evidence type="ECO:0000313" key="2">
    <source>
        <dbReference type="EMBL" id="GFR47006.1"/>
    </source>
</evidence>
<dbReference type="AlphaFoldDB" id="A0AAD3DS27"/>
<evidence type="ECO:0000256" key="1">
    <source>
        <dbReference type="SAM" id="Phobius"/>
    </source>
</evidence>
<comment type="caution">
    <text evidence="2">The sequence shown here is derived from an EMBL/GenBank/DDBJ whole genome shotgun (WGS) entry which is preliminary data.</text>
</comment>
<gene>
    <name evidence="2" type="ORF">Agub_g8689</name>
</gene>
<sequence length="137" mass="14001">MQTLNGLKPLGFAVSSPKLRCPYVQRLCHRTAASSISSPEASGAGAGAGATTAVVHLPQAPVPISESEPHSETGIPAQAPVAVTSEQPVTLLGRVKRFLAGSKLDKARLAALGFGAFSAYGVISNINAGILITIAWL</sequence>
<name>A0AAD3DS27_9CHLO</name>
<proteinExistence type="predicted"/>
<protein>
    <submittedName>
        <fullName evidence="2">Uncharacterized protein</fullName>
    </submittedName>
</protein>